<dbReference type="RefSeq" id="WP_270452527.1">
    <property type="nucleotide sequence ID" value="NZ_JADPIE010000001.1"/>
</dbReference>
<dbReference type="Proteomes" id="UP000621436">
    <property type="component" value="Unassembled WGS sequence"/>
</dbReference>
<keyword evidence="2" id="KW-1185">Reference proteome</keyword>
<dbReference type="InterPro" id="IPR023860">
    <property type="entry name" value="FeFe-hyd_TM1266"/>
</dbReference>
<name>A0A931ASU8_9FIRM</name>
<dbReference type="SUPFAM" id="SSF55021">
    <property type="entry name" value="ACT-like"/>
    <property type="match status" value="1"/>
</dbReference>
<dbReference type="EMBL" id="JADPIE010000001">
    <property type="protein sequence ID" value="MBF8435845.1"/>
    <property type="molecule type" value="Genomic_DNA"/>
</dbReference>
<accession>A0A931ASU8</accession>
<dbReference type="NCBIfam" id="TIGR03959">
    <property type="entry name" value="hyd_TM1266"/>
    <property type="match status" value="1"/>
</dbReference>
<organism evidence="1 2">
    <name type="scientific">Halonatronomonas betaini</name>
    <dbReference type="NCBI Taxonomy" id="2778430"/>
    <lineage>
        <taxon>Bacteria</taxon>
        <taxon>Bacillati</taxon>
        <taxon>Bacillota</taxon>
        <taxon>Clostridia</taxon>
        <taxon>Halanaerobiales</taxon>
        <taxon>Halarsenatibacteraceae</taxon>
        <taxon>Halonatronomonas</taxon>
    </lineage>
</organism>
<dbReference type="Pfam" id="PF21699">
    <property type="entry name" value="TM1266-like"/>
    <property type="match status" value="1"/>
</dbReference>
<sequence length="91" mass="9690">MSNSKRIGVVGIVIKDRTEVAEKLNKILSDYGDIILGRMGIPSREYNLSMLSLIVEGTPDQVAGMTGKIGNLPGVSIKSTLTSVEVGDIND</sequence>
<reference evidence="1" key="1">
    <citation type="submission" date="2020-11" db="EMBL/GenBank/DDBJ databases">
        <title>Halonatronomonas betainensis gen. nov., sp. nov. a novel haloalkaliphilic representative of the family Halanaerobiacae capable of betaine degradation.</title>
        <authorList>
            <person name="Boltyanskaya Y."/>
            <person name="Kevbrin V."/>
            <person name="Detkova E."/>
            <person name="Grouzdev D.S."/>
            <person name="Koziaeva V."/>
            <person name="Zhilina T."/>
        </authorList>
    </citation>
    <scope>NUCLEOTIDE SEQUENCE</scope>
    <source>
        <strain evidence="1">Z-7014</strain>
    </source>
</reference>
<proteinExistence type="predicted"/>
<dbReference type="InterPro" id="IPR027271">
    <property type="entry name" value="Acetolactate_synth/TF_NikR_C"/>
</dbReference>
<gene>
    <name evidence="1" type="ORF">I0Q91_02025</name>
</gene>
<evidence type="ECO:0000313" key="2">
    <source>
        <dbReference type="Proteomes" id="UP000621436"/>
    </source>
</evidence>
<protein>
    <submittedName>
        <fullName evidence="1">Iron-only hydrogenase system regulator</fullName>
    </submittedName>
</protein>
<dbReference type="AlphaFoldDB" id="A0A931ASU8"/>
<comment type="caution">
    <text evidence="1">The sequence shown here is derived from an EMBL/GenBank/DDBJ whole genome shotgun (WGS) entry which is preliminary data.</text>
</comment>
<dbReference type="InterPro" id="IPR045865">
    <property type="entry name" value="ACT-like_dom_sf"/>
</dbReference>
<evidence type="ECO:0000313" key="1">
    <source>
        <dbReference type="EMBL" id="MBF8435845.1"/>
    </source>
</evidence>
<dbReference type="Gene3D" id="3.30.70.1150">
    <property type="entry name" value="ACT-like. Chain A, domain 2"/>
    <property type="match status" value="1"/>
</dbReference>